<gene>
    <name evidence="3" type="ORF">QQ055_05470</name>
</gene>
<dbReference type="Pfam" id="PF02482">
    <property type="entry name" value="Ribosomal_S30AE"/>
    <property type="match status" value="1"/>
</dbReference>
<dbReference type="EMBL" id="JASVEJ010000021">
    <property type="protein sequence ID" value="MDL5056915.1"/>
    <property type="molecule type" value="Genomic_DNA"/>
</dbReference>
<feature type="domain" description="Sigma 54 modulation/S30EA ribosomal protein C-terminal" evidence="2">
    <location>
        <begin position="70"/>
        <end position="119"/>
    </location>
</feature>
<proteinExistence type="predicted"/>
<keyword evidence="4" id="KW-1185">Reference proteome</keyword>
<dbReference type="Gene3D" id="3.30.160.100">
    <property type="entry name" value="Ribosome hibernation promotion factor-like"/>
    <property type="match status" value="1"/>
</dbReference>
<sequence length="126" mass="14711">MEAHATTDDMYASIDLSIDKVLQQMRKHKTKLLKSHRPRKYVPTEINMPVYRADFHTVSEDEEHVKPREIHTEKTVIRPLSLDEAILEMSINDKPFLVFFNTETEIINVVHRRPDGDFAVIIPTTK</sequence>
<dbReference type="InterPro" id="IPR032528">
    <property type="entry name" value="Ribosom_S30AE_C"/>
</dbReference>
<dbReference type="Proteomes" id="UP001230986">
    <property type="component" value="Unassembled WGS sequence"/>
</dbReference>
<dbReference type="InterPro" id="IPR003489">
    <property type="entry name" value="RHF/RaiA"/>
</dbReference>
<comment type="caution">
    <text evidence="3">The sequence shown here is derived from an EMBL/GenBank/DDBJ whole genome shotgun (WGS) entry which is preliminary data.</text>
</comment>
<dbReference type="InterPro" id="IPR050574">
    <property type="entry name" value="HPF/YfiA_ribosome-assoc"/>
</dbReference>
<accession>A0ABT7M0N8</accession>
<evidence type="ECO:0000259" key="2">
    <source>
        <dbReference type="Pfam" id="PF16321"/>
    </source>
</evidence>
<dbReference type="Pfam" id="PF16321">
    <property type="entry name" value="Ribosom_S30AE_C"/>
    <property type="match status" value="1"/>
</dbReference>
<dbReference type="SUPFAM" id="SSF69754">
    <property type="entry name" value="Ribosome binding protein Y (YfiA homologue)"/>
    <property type="match status" value="1"/>
</dbReference>
<organism evidence="3 4">
    <name type="scientific">Geitlerinema calcuttense NRMC-F 0142</name>
    <dbReference type="NCBI Taxonomy" id="2922238"/>
    <lineage>
        <taxon>Bacteria</taxon>
        <taxon>Bacillati</taxon>
        <taxon>Cyanobacteriota</taxon>
        <taxon>Cyanophyceae</taxon>
        <taxon>Geitlerinematales</taxon>
        <taxon>Geitlerinemataceae</taxon>
        <taxon>Geitlerinema</taxon>
    </lineage>
</organism>
<evidence type="ECO:0000256" key="1">
    <source>
        <dbReference type="ARBA" id="ARBA00022845"/>
    </source>
</evidence>
<dbReference type="PANTHER" id="PTHR33231:SF1">
    <property type="entry name" value="30S RIBOSOMAL PROTEIN"/>
    <property type="match status" value="1"/>
</dbReference>
<dbReference type="PANTHER" id="PTHR33231">
    <property type="entry name" value="30S RIBOSOMAL PROTEIN"/>
    <property type="match status" value="1"/>
</dbReference>
<name>A0ABT7M0N8_9CYAN</name>
<dbReference type="InterPro" id="IPR038416">
    <property type="entry name" value="Ribosom_S30AE_C_sf"/>
</dbReference>
<protein>
    <submittedName>
        <fullName evidence="3">HPF/RaiA family ribosome-associated protein</fullName>
    </submittedName>
</protein>
<evidence type="ECO:0000313" key="3">
    <source>
        <dbReference type="EMBL" id="MDL5056915.1"/>
    </source>
</evidence>
<evidence type="ECO:0000313" key="4">
    <source>
        <dbReference type="Proteomes" id="UP001230986"/>
    </source>
</evidence>
<reference evidence="3 4" key="1">
    <citation type="submission" date="2023-06" db="EMBL/GenBank/DDBJ databases">
        <title>Whole genome sequence of Oscillatoria calcuttensis NRMC-F 0142.</title>
        <authorList>
            <person name="Shakena Fathima T."/>
            <person name="Muralitharan G."/>
            <person name="Thajuddin N."/>
        </authorList>
    </citation>
    <scope>NUCLEOTIDE SEQUENCE [LARGE SCALE GENOMIC DNA]</scope>
    <source>
        <strain evidence="3 4">NRMC-F 0142</strain>
    </source>
</reference>
<dbReference type="Gene3D" id="3.30.505.50">
    <property type="entry name" value="Sigma 54 modulation/S30EA ribosomal protein, C-terminal domain"/>
    <property type="match status" value="1"/>
</dbReference>
<keyword evidence="1" id="KW-0810">Translation regulation</keyword>
<dbReference type="InterPro" id="IPR036567">
    <property type="entry name" value="RHF-like"/>
</dbReference>